<dbReference type="VEuPathDB" id="TrichDB:TRFO_18942"/>
<evidence type="ECO:0000256" key="1">
    <source>
        <dbReference type="SAM" id="Phobius"/>
    </source>
</evidence>
<dbReference type="AlphaFoldDB" id="A0A1J4KKW2"/>
<comment type="caution">
    <text evidence="2">The sequence shown here is derived from an EMBL/GenBank/DDBJ whole genome shotgun (WGS) entry which is preliminary data.</text>
</comment>
<dbReference type="EMBL" id="MLAK01000584">
    <property type="protein sequence ID" value="OHT11576.1"/>
    <property type="molecule type" value="Genomic_DNA"/>
</dbReference>
<protein>
    <submittedName>
        <fullName evidence="2">Uncharacterized protein</fullName>
    </submittedName>
</protein>
<feature type="transmembrane region" description="Helical" evidence="1">
    <location>
        <begin position="257"/>
        <end position="280"/>
    </location>
</feature>
<organism evidence="2 3">
    <name type="scientific">Tritrichomonas foetus</name>
    <dbReference type="NCBI Taxonomy" id="1144522"/>
    <lineage>
        <taxon>Eukaryota</taxon>
        <taxon>Metamonada</taxon>
        <taxon>Parabasalia</taxon>
        <taxon>Tritrichomonadida</taxon>
        <taxon>Tritrichomonadidae</taxon>
        <taxon>Tritrichomonas</taxon>
    </lineage>
</organism>
<evidence type="ECO:0000313" key="2">
    <source>
        <dbReference type="EMBL" id="OHT11576.1"/>
    </source>
</evidence>
<dbReference type="GeneID" id="94835173"/>
<proteinExistence type="predicted"/>
<accession>A0A1J4KKW2</accession>
<keyword evidence="1" id="KW-1133">Transmembrane helix</keyword>
<keyword evidence="1" id="KW-0812">Transmembrane</keyword>
<name>A0A1J4KKW2_9EUKA</name>
<dbReference type="RefSeq" id="XP_068364712.1">
    <property type="nucleotide sequence ID" value="XM_068500469.1"/>
</dbReference>
<evidence type="ECO:0000313" key="3">
    <source>
        <dbReference type="Proteomes" id="UP000179807"/>
    </source>
</evidence>
<keyword evidence="3" id="KW-1185">Reference proteome</keyword>
<dbReference type="Proteomes" id="UP000179807">
    <property type="component" value="Unassembled WGS sequence"/>
</dbReference>
<reference evidence="2" key="1">
    <citation type="submission" date="2016-10" db="EMBL/GenBank/DDBJ databases">
        <authorList>
            <person name="Benchimol M."/>
            <person name="Almeida L.G."/>
            <person name="Vasconcelos A.T."/>
            <person name="Perreira-Neves A."/>
            <person name="Rosa I.A."/>
            <person name="Tasca T."/>
            <person name="Bogo M.R."/>
            <person name="de Souza W."/>
        </authorList>
    </citation>
    <scope>NUCLEOTIDE SEQUENCE [LARGE SCALE GENOMIC DNA]</scope>
    <source>
        <strain evidence="2">K</strain>
    </source>
</reference>
<gene>
    <name evidence="2" type="ORF">TRFO_18942</name>
</gene>
<keyword evidence="1" id="KW-0472">Membrane</keyword>
<sequence length="294" mass="33877">MILIFLFCFRNEDYMTPGYRTTTFSDSVKNFNLNYTLDNIFLFDNISFYTIKVKFLDMTEPETIQPMENGFSGHFMTEVEITSLTNGTHSIQIYSLPKGYCSHNYVSYYSYQQQTTRINWSITNPEKFIVCYLHQFPGHNVHLKAKLSTSSLSEASYLLPSDYMYGNYSGTPIPRSKTTEFMLQDGLIIRLKGESSQTNSYFDLVSRPLGTSKSEAKSFNSLPFYFVVSKQGYNFLNDINISLSKVPYTLFQLSIEAIYGLTLSIIIFVLVITLTTVFFCQKLNCLKCTKPKMY</sequence>